<dbReference type="EMBL" id="JBHULU010000013">
    <property type="protein sequence ID" value="MFD2514188.1"/>
    <property type="molecule type" value="Genomic_DNA"/>
</dbReference>
<proteinExistence type="predicted"/>
<dbReference type="PANTHER" id="PTHR37291:SF1">
    <property type="entry name" value="TYPE IV METHYL-DIRECTED RESTRICTION ENZYME ECOKMCRB SUBUNIT"/>
    <property type="match status" value="1"/>
</dbReference>
<keyword evidence="3" id="KW-1185">Reference proteome</keyword>
<name>A0ABW5IMG0_9BACT</name>
<dbReference type="SUPFAM" id="SSF52540">
    <property type="entry name" value="P-loop containing nucleoside triphosphate hydrolases"/>
    <property type="match status" value="1"/>
</dbReference>
<dbReference type="InterPro" id="IPR052934">
    <property type="entry name" value="Methyl-DNA_Rec/Restrict_Enz"/>
</dbReference>
<protein>
    <submittedName>
        <fullName evidence="2">AAA family ATPase</fullName>
    </submittedName>
</protein>
<accession>A0ABW5IMG0</accession>
<dbReference type="InterPro" id="IPR027417">
    <property type="entry name" value="P-loop_NTPase"/>
</dbReference>
<reference evidence="3" key="1">
    <citation type="journal article" date="2019" name="Int. J. Syst. Evol. Microbiol.">
        <title>The Global Catalogue of Microorganisms (GCM) 10K type strain sequencing project: providing services to taxonomists for standard genome sequencing and annotation.</title>
        <authorList>
            <consortium name="The Broad Institute Genomics Platform"/>
            <consortium name="The Broad Institute Genome Sequencing Center for Infectious Disease"/>
            <person name="Wu L."/>
            <person name="Ma J."/>
        </authorList>
    </citation>
    <scope>NUCLEOTIDE SEQUENCE [LARGE SCALE GENOMIC DNA]</scope>
    <source>
        <strain evidence="3">KCTC 42498</strain>
    </source>
</reference>
<sequence length="913" mass="104490">MKNSEALTLIREGLQQKMNEHGWSFKLRPEISGTECTTWVQAKDVTDKPIIPASCQLITGGRDYPPEGYGKLDNVQDRLKHALSVLADYASKCGLNGNGTPVDLVQAIIKKYKAHLEENQLAAEGYKWELLEQFKGRPDLSAPDFYEEIKGIDYANLIYPVGIGVIQQLAKEKPEQYRDCFKILFDETEPVGDRIKLFTSEVNALFRSVENDPKRHHHHDERTIGTMLAYYDPDKYALYKDSFYRKYCKLIGVPSEKPGDKYPHYLGLLESFIDSHIKPNTELVSRVNQLLPEGSFKDQNHKVLGQDILYVMLDGETSPSQKEEKAFRDILKKSSPEDLNAYFQILDRLIEELNIADETLLAFSTSDQLSFQIGIRYCLNLKGDKFYFIAPEEYIIEGVEKGQFDGQAHPSFFHKASVSVVMQHYLAIKQAVQFELENNKYSNKKKYDNLAFRKAAFDKDYRATFFDFQEIDIMPTTTVTLTNGKPYLPLNQILFGPPGTGKTYHTVNRALEILGEQVEGVDRATLKQVFEDKVATGQIMFTTFHQSMSYEDFIEGIKPQEAYDKEGNTILTYKVEPGIFKKICDAANTEEDSDNFDEVYEQFAEDVQAEGSLLLHTPRHNKPFRVSMNSNKNCVARPETDTATPMVVTKDMVRDYLFYGKIRDWKPYILGISDYIKVKYKVSVLPQTKQKKDCVLIIDEINRGNVSQIFGELITLIEEDKRLGKNEQLEITLPYSKEKFGVPANLYIIGTMNTADRSVEALDTALRRRFNFVEMPPKYDLEELQKEVEGFKLADILRKVNRRIEKLLGKDNLIGHSYFLCVKDAGDLRAAFQNKIIPLLQEYFYGDYGKIGLVLGEGFFEAKEDEDDDIFASFGDYDSSGLAEKEVYHLADLIGANRMTDTDFKEALEKLMQ</sequence>
<gene>
    <name evidence="2" type="ORF">ACFSRY_09945</name>
</gene>
<feature type="domain" description="ATPase dynein-related AAA" evidence="1">
    <location>
        <begin position="691"/>
        <end position="770"/>
    </location>
</feature>
<evidence type="ECO:0000259" key="1">
    <source>
        <dbReference type="Pfam" id="PF07728"/>
    </source>
</evidence>
<dbReference type="Proteomes" id="UP001597544">
    <property type="component" value="Unassembled WGS sequence"/>
</dbReference>
<dbReference type="Gene3D" id="3.40.50.300">
    <property type="entry name" value="P-loop containing nucleotide triphosphate hydrolases"/>
    <property type="match status" value="1"/>
</dbReference>
<organism evidence="2 3">
    <name type="scientific">Pontibacter locisalis</name>
    <dbReference type="NCBI Taxonomy" id="1719035"/>
    <lineage>
        <taxon>Bacteria</taxon>
        <taxon>Pseudomonadati</taxon>
        <taxon>Bacteroidota</taxon>
        <taxon>Cytophagia</taxon>
        <taxon>Cytophagales</taxon>
        <taxon>Hymenobacteraceae</taxon>
        <taxon>Pontibacter</taxon>
    </lineage>
</organism>
<dbReference type="RefSeq" id="WP_377506266.1">
    <property type="nucleotide sequence ID" value="NZ_JBHULU010000013.1"/>
</dbReference>
<dbReference type="Pfam" id="PF07728">
    <property type="entry name" value="AAA_5"/>
    <property type="match status" value="1"/>
</dbReference>
<dbReference type="PANTHER" id="PTHR37291">
    <property type="entry name" value="5-METHYLCYTOSINE-SPECIFIC RESTRICTION ENZYME B"/>
    <property type="match status" value="1"/>
</dbReference>
<comment type="caution">
    <text evidence="2">The sequence shown here is derived from an EMBL/GenBank/DDBJ whole genome shotgun (WGS) entry which is preliminary data.</text>
</comment>
<evidence type="ECO:0000313" key="2">
    <source>
        <dbReference type="EMBL" id="MFD2514188.1"/>
    </source>
</evidence>
<dbReference type="InterPro" id="IPR011704">
    <property type="entry name" value="ATPase_dyneun-rel_AAA"/>
</dbReference>
<evidence type="ECO:0000313" key="3">
    <source>
        <dbReference type="Proteomes" id="UP001597544"/>
    </source>
</evidence>